<dbReference type="AlphaFoldDB" id="A0A495CY92"/>
<comment type="caution">
    <text evidence="2">The sequence shown here is derived from an EMBL/GenBank/DDBJ whole genome shotgun (WGS) entry which is preliminary data.</text>
</comment>
<dbReference type="Proteomes" id="UP000273675">
    <property type="component" value="Unassembled WGS sequence"/>
</dbReference>
<name>A0A495CY92_9PROT</name>
<accession>A0A495CY92</accession>
<dbReference type="EMBL" id="RBIM01000008">
    <property type="protein sequence ID" value="RKQ94258.1"/>
    <property type="molecule type" value="Genomic_DNA"/>
</dbReference>
<protein>
    <submittedName>
        <fullName evidence="2">Uncharacterized protein</fullName>
    </submittedName>
</protein>
<feature type="region of interest" description="Disordered" evidence="1">
    <location>
        <begin position="42"/>
        <end position="67"/>
    </location>
</feature>
<dbReference type="RefSeq" id="WP_121212463.1">
    <property type="nucleotide sequence ID" value="NZ_RBIM01000008.1"/>
</dbReference>
<gene>
    <name evidence="2" type="ORF">C7435_3233</name>
</gene>
<proteinExistence type="predicted"/>
<organism evidence="2 3">
    <name type="scientific">Maricaulis maris</name>
    <dbReference type="NCBI Taxonomy" id="74318"/>
    <lineage>
        <taxon>Bacteria</taxon>
        <taxon>Pseudomonadati</taxon>
        <taxon>Pseudomonadota</taxon>
        <taxon>Alphaproteobacteria</taxon>
        <taxon>Maricaulales</taxon>
        <taxon>Maricaulaceae</taxon>
        <taxon>Maricaulis</taxon>
    </lineage>
</organism>
<evidence type="ECO:0000313" key="2">
    <source>
        <dbReference type="EMBL" id="RKQ94258.1"/>
    </source>
</evidence>
<sequence>MELVLFVVFVGGAITLFVHPKTKNHPIILWLKRAWKKLGEMMPSEPEAVPPKPAQPAPTNAEPGNVPRVKAELGKEPPTKGVHVFPEPRDPVTRFEEFNAKLFLYENAETPLWSGSLDNDFGTKISGDFAWLEGEIKKRLRPSFPVLYDPFGLWAAASKELEMDPHFADPIASAYLSLPRDVRPVVISKTGDAPRTNATAKKTPEPKRLKLYRYGFVDYRFDRKFLEDYPADLLTGLLRALSGPEDEWEAFSPARLRGAVLDENREEEAHRQAMASHQHANRFAALWSLREEDSRSEEALDDQSEAEAAQ</sequence>
<evidence type="ECO:0000256" key="1">
    <source>
        <dbReference type="SAM" id="MobiDB-lite"/>
    </source>
</evidence>
<reference evidence="2 3" key="1">
    <citation type="submission" date="2018-10" db="EMBL/GenBank/DDBJ databases">
        <title>Genomic Encyclopedia of Type Strains, Phase IV (KMG-IV): sequencing the most valuable type-strain genomes for metagenomic binning, comparative biology and taxonomic classification.</title>
        <authorList>
            <person name="Goeker M."/>
        </authorList>
    </citation>
    <scope>NUCLEOTIDE SEQUENCE [LARGE SCALE GENOMIC DNA]</scope>
    <source>
        <strain evidence="2 3">DSM 4734</strain>
    </source>
</reference>
<dbReference type="OrthoDB" id="8457114at2"/>
<evidence type="ECO:0000313" key="3">
    <source>
        <dbReference type="Proteomes" id="UP000273675"/>
    </source>
</evidence>